<reference evidence="1 2" key="1">
    <citation type="submission" date="2018-06" db="EMBL/GenBank/DDBJ databases">
        <title>Sphaerisporangium craniellae sp. nov., isolated from a marine sponge in the South China Sea.</title>
        <authorList>
            <person name="Li L."/>
        </authorList>
    </citation>
    <scope>NUCLEOTIDE SEQUENCE [LARGE SCALE GENOMIC DNA]</scope>
    <source>
        <strain evidence="1 2">LHW63015</strain>
    </source>
</reference>
<name>A0A366M702_9ACTN</name>
<dbReference type="OrthoDB" id="9801455at2"/>
<gene>
    <name evidence="1" type="ORF">DP939_00420</name>
</gene>
<evidence type="ECO:0000313" key="1">
    <source>
        <dbReference type="EMBL" id="RBQ21232.1"/>
    </source>
</evidence>
<proteinExistence type="predicted"/>
<protein>
    <submittedName>
        <fullName evidence="1">Uncharacterized protein</fullName>
    </submittedName>
</protein>
<comment type="caution">
    <text evidence="1">The sequence shown here is derived from an EMBL/GenBank/DDBJ whole genome shotgun (WGS) entry which is preliminary data.</text>
</comment>
<accession>A0A366M702</accession>
<organism evidence="1 2">
    <name type="scientific">Spongiactinospora rosea</name>
    <dbReference type="NCBI Taxonomy" id="2248750"/>
    <lineage>
        <taxon>Bacteria</taxon>
        <taxon>Bacillati</taxon>
        <taxon>Actinomycetota</taxon>
        <taxon>Actinomycetes</taxon>
        <taxon>Streptosporangiales</taxon>
        <taxon>Streptosporangiaceae</taxon>
        <taxon>Spongiactinospora</taxon>
    </lineage>
</organism>
<dbReference type="RefSeq" id="WP_113977474.1">
    <property type="nucleotide sequence ID" value="NZ_QMEY01000001.1"/>
</dbReference>
<dbReference type="AlphaFoldDB" id="A0A366M702"/>
<sequence length="77" mass="8424">MDELTIRERAHLGALEVTFPGWRISVRGGVWWATRYAPPTDAQKAAGLCHQLARWGPIELADALTVQLGVLVRMGAA</sequence>
<dbReference type="EMBL" id="QMEY01000001">
    <property type="protein sequence ID" value="RBQ21232.1"/>
    <property type="molecule type" value="Genomic_DNA"/>
</dbReference>
<evidence type="ECO:0000313" key="2">
    <source>
        <dbReference type="Proteomes" id="UP000253303"/>
    </source>
</evidence>
<dbReference type="Proteomes" id="UP000253303">
    <property type="component" value="Unassembled WGS sequence"/>
</dbReference>
<keyword evidence="2" id="KW-1185">Reference proteome</keyword>